<name>A0A2P4S5I1_BAMTH</name>
<comment type="caution">
    <text evidence="1">The sequence shown here is derived from an EMBL/GenBank/DDBJ whole genome shotgun (WGS) entry which is preliminary data.</text>
</comment>
<evidence type="ECO:0000313" key="2">
    <source>
        <dbReference type="Proteomes" id="UP000237246"/>
    </source>
</evidence>
<dbReference type="EMBL" id="PPHD01103393">
    <property type="protein sequence ID" value="POI19360.1"/>
    <property type="molecule type" value="Genomic_DNA"/>
</dbReference>
<dbReference type="Proteomes" id="UP000237246">
    <property type="component" value="Unassembled WGS sequence"/>
</dbReference>
<keyword evidence="2" id="KW-1185">Reference proteome</keyword>
<protein>
    <submittedName>
        <fullName evidence="1">Uncharacterized protein</fullName>
    </submittedName>
</protein>
<gene>
    <name evidence="1" type="ORF">CIB84_016895</name>
</gene>
<dbReference type="AlphaFoldDB" id="A0A2P4S5I1"/>
<evidence type="ECO:0000313" key="1">
    <source>
        <dbReference type="EMBL" id="POI19360.1"/>
    </source>
</evidence>
<accession>A0A2P4S5I1</accession>
<reference evidence="1 2" key="1">
    <citation type="submission" date="2018-01" db="EMBL/GenBank/DDBJ databases">
        <title>Comparison of the Chinese Bamboo Partridge and Red Junglefowl genome sequences highlights the importance of demography in genome evolution.</title>
        <authorList>
            <person name="Tiley G.P."/>
            <person name="Kimball R.T."/>
            <person name="Braun E.L."/>
            <person name="Burleigh J.G."/>
        </authorList>
    </citation>
    <scope>NUCLEOTIDE SEQUENCE [LARGE SCALE GENOMIC DNA]</scope>
    <source>
        <strain evidence="1">RTK389</strain>
        <tissue evidence="1">Blood</tissue>
    </source>
</reference>
<sequence length="87" mass="9419">MNNTTSNGGERTSPHFEASWRDSNTRLVVNSIKAEDNGIYFTQNHRTGGGWGWKGPLEIMESKPPCKTGSILQAGCGTSALDNPQLP</sequence>
<organism evidence="1 2">
    <name type="scientific">Bambusicola thoracicus</name>
    <name type="common">Chinese bamboo-partridge</name>
    <name type="synonym">Perdix thoracica</name>
    <dbReference type="NCBI Taxonomy" id="9083"/>
    <lineage>
        <taxon>Eukaryota</taxon>
        <taxon>Metazoa</taxon>
        <taxon>Chordata</taxon>
        <taxon>Craniata</taxon>
        <taxon>Vertebrata</taxon>
        <taxon>Euteleostomi</taxon>
        <taxon>Archelosauria</taxon>
        <taxon>Archosauria</taxon>
        <taxon>Dinosauria</taxon>
        <taxon>Saurischia</taxon>
        <taxon>Theropoda</taxon>
        <taxon>Coelurosauria</taxon>
        <taxon>Aves</taxon>
        <taxon>Neognathae</taxon>
        <taxon>Galloanserae</taxon>
        <taxon>Galliformes</taxon>
        <taxon>Phasianidae</taxon>
        <taxon>Perdicinae</taxon>
        <taxon>Bambusicola</taxon>
    </lineage>
</organism>
<proteinExistence type="predicted"/>